<dbReference type="GO" id="GO:0016485">
    <property type="term" value="P:protein processing"/>
    <property type="evidence" value="ECO:0007669"/>
    <property type="project" value="TreeGrafter"/>
</dbReference>
<feature type="coiled-coil region" evidence="1">
    <location>
        <begin position="468"/>
        <end position="495"/>
    </location>
</feature>
<dbReference type="KEGG" id="ril:CRIB_600"/>
<dbReference type="GO" id="GO:0046872">
    <property type="term" value="F:metal ion binding"/>
    <property type="evidence" value="ECO:0007669"/>
    <property type="project" value="InterPro"/>
</dbReference>
<dbReference type="InterPro" id="IPR013578">
    <property type="entry name" value="Peptidase_M16C_assoc"/>
</dbReference>
<feature type="domain" description="Peptidase M16C associated" evidence="2">
    <location>
        <begin position="464"/>
        <end position="714"/>
    </location>
</feature>
<dbReference type="SMART" id="SM01264">
    <property type="entry name" value="M16C_associated"/>
    <property type="match status" value="1"/>
</dbReference>
<accession>A0A1V1HZM3</accession>
<dbReference type="Pfam" id="PF05193">
    <property type="entry name" value="Peptidase_M16_C"/>
    <property type="match status" value="1"/>
</dbReference>
<dbReference type="AlphaFoldDB" id="A0A1V1HZM3"/>
<protein>
    <submittedName>
        <fullName evidence="3">Peptidase, M16C family</fullName>
    </submittedName>
</protein>
<dbReference type="Proteomes" id="UP000245622">
    <property type="component" value="Chromosome 1"/>
</dbReference>
<dbReference type="Pfam" id="PF22516">
    <property type="entry name" value="PreP_C"/>
    <property type="match status" value="1"/>
</dbReference>
<dbReference type="Gene3D" id="3.30.830.10">
    <property type="entry name" value="Metalloenzyme, LuxS/M16 peptidase-like"/>
    <property type="match status" value="4"/>
</dbReference>
<reference evidence="3 4" key="1">
    <citation type="submission" date="2014-04" db="EMBL/GenBank/DDBJ databases">
        <authorList>
            <person name="Hornung B.V."/>
        </authorList>
    </citation>
    <scope>NUCLEOTIDE SEQUENCE [LARGE SCALE GENOMIC DNA]</scope>
    <source>
        <strain evidence="3 4">CRIB</strain>
    </source>
</reference>
<dbReference type="RefSeq" id="WP_180703080.1">
    <property type="nucleotide sequence ID" value="NZ_LN555523.1"/>
</dbReference>
<dbReference type="PANTHER" id="PTHR43016:SF13">
    <property type="entry name" value="PRESEQUENCE PROTEASE, MITOCHONDRIAL"/>
    <property type="match status" value="1"/>
</dbReference>
<dbReference type="FunFam" id="3.30.830.10:FF:000034">
    <property type="entry name" value="presequence protease 1, chloroplastic/mitochondrial"/>
    <property type="match status" value="1"/>
</dbReference>
<dbReference type="InterPro" id="IPR011249">
    <property type="entry name" value="Metalloenz_LuxS/M16"/>
</dbReference>
<evidence type="ECO:0000313" key="4">
    <source>
        <dbReference type="Proteomes" id="UP000245622"/>
    </source>
</evidence>
<gene>
    <name evidence="3" type="ORF">CRIB_600</name>
</gene>
<dbReference type="EMBL" id="LN555523">
    <property type="protein sequence ID" value="CED93353.1"/>
    <property type="molecule type" value="Genomic_DNA"/>
</dbReference>
<dbReference type="InterPro" id="IPR055130">
    <property type="entry name" value="PreP_C"/>
</dbReference>
<evidence type="ECO:0000256" key="1">
    <source>
        <dbReference type="SAM" id="Coils"/>
    </source>
</evidence>
<evidence type="ECO:0000259" key="2">
    <source>
        <dbReference type="SMART" id="SM01264"/>
    </source>
</evidence>
<dbReference type="GO" id="GO:0004222">
    <property type="term" value="F:metalloendopeptidase activity"/>
    <property type="evidence" value="ECO:0007669"/>
    <property type="project" value="TreeGrafter"/>
</dbReference>
<name>A0A1V1HZM3_9FIRM</name>
<dbReference type="PANTHER" id="PTHR43016">
    <property type="entry name" value="PRESEQUENCE PROTEASE"/>
    <property type="match status" value="1"/>
</dbReference>
<dbReference type="SUPFAM" id="SSF63411">
    <property type="entry name" value="LuxS/MPP-like metallohydrolase"/>
    <property type="match status" value="4"/>
</dbReference>
<keyword evidence="4" id="KW-1185">Reference proteome</keyword>
<keyword evidence="1" id="KW-0175">Coiled coil</keyword>
<sequence length="975" mass="112876">MEYKIGKNYNGFVLVREENIKEVNSIARIFEHEKTGARLLHMENDDTNKVFSIGFKTPPEDSTGVMHILEHSVLCGSRKFPTKEPFVELVKGSLNTFLNAMTFSDKTIYPIASQNEKDFFNLMDVYLDAVFYPNIYKTKEILMQEGWHYDLEKKEDELTYKGVVYNEMKGAFSSPEGILMRKIQETLFPDNTYSNESGGDPKYIPDLTYEQFIDTHKKYYHPSNSYIFLYGDVNLEKCLKFINEEYLANFDKKEIDAEIKPQEKYNSIKDVEYTYSISEEDDEKEKTFLALNYVTGKSTDEEVYMDLNLLEYILLEAEGAPLKKALLDAEIGKDVFGSFDGGILQPVFSIIAKNSEADKKEEFKKVVYDTLNDIVKNGIDKKLIEGCINAFEFRLREADTGGYPKGLVYYMNAMDSWLYGGDPLMHIKYEHAIENVKKSLNTNHFEELIKKYMLDNTHASLLTLKPEKGLAQREEDELKEKLENYKNSLSEEELNKIVEETNNLILRQSTPDSPELLETIPLLSLDDIGKEVEDLPINKEKHNDIEILHCNTFTSNIAYLNFMFYGKCIKEEDIPYFSLLGNLLAKVDTKTYDYKELSNEILINTGDMYFRNNVYGNDKDENKYYPFLEVRTKVMDDKIYKSMEIMADIVNNSLFEDNKRIREVIRELISRIEMMLMQAGHQVAVGRVASYFSPAASYMEKISGYDYYKFLKDIENDFDNKIENLKSKLYELQNTIFNKNNLMVFITGEDKELNLLKENMNKVVDVLSTEPLNNNDYTFSEEQKNEGLMTPANVDYVCKGYNFKKLGYDYNGSLLVLKTILGYDYLWNRVRVKGGAYGCMSTIARTGNMAFVSYRDPNLTETLKAFNEAPDFIKSFDVSDREMTKYIIGTISNLDMPLTPASKGEKALGMYMRGITKEDRQRERDEVLATNVETIKEYNKLIEDVMNKDFICVVGDEKKIKADKDVFKNLINVFN</sequence>
<proteinExistence type="predicted"/>
<organism evidence="3 4">
    <name type="scientific">Romboutsia ilealis</name>
    <dbReference type="NCBI Taxonomy" id="1115758"/>
    <lineage>
        <taxon>Bacteria</taxon>
        <taxon>Bacillati</taxon>
        <taxon>Bacillota</taxon>
        <taxon>Clostridia</taxon>
        <taxon>Peptostreptococcales</taxon>
        <taxon>Peptostreptococcaceae</taxon>
        <taxon>Romboutsia</taxon>
    </lineage>
</organism>
<dbReference type="Pfam" id="PF08367">
    <property type="entry name" value="M16C_assoc"/>
    <property type="match status" value="1"/>
</dbReference>
<dbReference type="InterPro" id="IPR007863">
    <property type="entry name" value="Peptidase_M16_C"/>
</dbReference>
<dbReference type="GeneID" id="82204785"/>
<evidence type="ECO:0000313" key="3">
    <source>
        <dbReference type="EMBL" id="CED93353.1"/>
    </source>
</evidence>